<reference evidence="1 2" key="1">
    <citation type="submission" date="2016-10" db="EMBL/GenBank/DDBJ databases">
        <title>Genome sequence of the basidiomycete white-rot fungus Trametes pubescens.</title>
        <authorList>
            <person name="Makela M.R."/>
            <person name="Granchi Z."/>
            <person name="Peng M."/>
            <person name="De Vries R.P."/>
            <person name="Grigoriev I."/>
            <person name="Riley R."/>
            <person name="Hilden K."/>
        </authorList>
    </citation>
    <scope>NUCLEOTIDE SEQUENCE [LARGE SCALE GENOMIC DNA]</scope>
    <source>
        <strain evidence="1 2">FBCC735</strain>
    </source>
</reference>
<dbReference type="Proteomes" id="UP000184267">
    <property type="component" value="Unassembled WGS sequence"/>
</dbReference>
<dbReference type="EMBL" id="MNAD01000360">
    <property type="protein sequence ID" value="OJT13810.1"/>
    <property type="molecule type" value="Genomic_DNA"/>
</dbReference>
<protein>
    <submittedName>
        <fullName evidence="1">Uncharacterized protein</fullName>
    </submittedName>
</protein>
<evidence type="ECO:0000313" key="2">
    <source>
        <dbReference type="Proteomes" id="UP000184267"/>
    </source>
</evidence>
<dbReference type="AlphaFoldDB" id="A0A1M2W211"/>
<evidence type="ECO:0000313" key="1">
    <source>
        <dbReference type="EMBL" id="OJT13810.1"/>
    </source>
</evidence>
<accession>A0A1M2W211</accession>
<proteinExistence type="predicted"/>
<keyword evidence="2" id="KW-1185">Reference proteome</keyword>
<sequence>MESIAAQAPLTPKVTAGVLAQLDPGPFRRHKHEGLPSRNYLVRSDITTASKLLRGQHWSAVLSPLLPSMPFGGMRTSSVISWA</sequence>
<name>A0A1M2W211_TRAPU</name>
<organism evidence="1 2">
    <name type="scientific">Trametes pubescens</name>
    <name type="common">White-rot fungus</name>
    <dbReference type="NCBI Taxonomy" id="154538"/>
    <lineage>
        <taxon>Eukaryota</taxon>
        <taxon>Fungi</taxon>
        <taxon>Dikarya</taxon>
        <taxon>Basidiomycota</taxon>
        <taxon>Agaricomycotina</taxon>
        <taxon>Agaricomycetes</taxon>
        <taxon>Polyporales</taxon>
        <taxon>Polyporaceae</taxon>
        <taxon>Trametes</taxon>
    </lineage>
</organism>
<comment type="caution">
    <text evidence="1">The sequence shown here is derived from an EMBL/GenBank/DDBJ whole genome shotgun (WGS) entry which is preliminary data.</text>
</comment>
<gene>
    <name evidence="1" type="ORF">TRAPUB_9657</name>
</gene>